<comment type="subcellular location">
    <subcellularLocation>
        <location evidence="1">Cell membrane</location>
        <topology evidence="1">Multi-pass membrane protein</topology>
    </subcellularLocation>
</comment>
<dbReference type="RefSeq" id="WP_290254234.1">
    <property type="nucleotide sequence ID" value="NZ_JAUGQQ010000003.1"/>
</dbReference>
<evidence type="ECO:0000256" key="2">
    <source>
        <dbReference type="ARBA" id="ARBA00009773"/>
    </source>
</evidence>
<keyword evidence="3" id="KW-0813">Transport</keyword>
<evidence type="ECO:0000256" key="4">
    <source>
        <dbReference type="ARBA" id="ARBA00022475"/>
    </source>
</evidence>
<sequence length="354" mass="39116">MEIKNWFRHSFILIVGAYFLILGLIKAQVFFAPFATAVILSLMMLPIANKLERFIKSRNWVSILCTFLLFLISLCFIGLILYQAQIFIEDWPKLKETLAPKWQELKSFITQNTPIKESDLSGIESGKQLESVGDGSGGSTLAGMLGKAFSFLGNYLLTFIYVFFLLNYRNHFKLFLLKIFPEEKRNEVKRIINECARIAPRYLAGKATMIAILAGLYAIGLGISGIDNFILISILAALFSLIPYIGNIIGFALAVALGFAATGDTSVLIGIALTFGVAQFVESYILEPYVVGDKVDLHPFFVILVVIIGNLMWGVIGMILCIPILAILVVIILHIPTLKPLGELLAGKIDGKKS</sequence>
<evidence type="ECO:0000256" key="1">
    <source>
        <dbReference type="ARBA" id="ARBA00004651"/>
    </source>
</evidence>
<feature type="transmembrane region" description="Helical" evidence="8">
    <location>
        <begin position="60"/>
        <end position="82"/>
    </location>
</feature>
<keyword evidence="10" id="KW-1185">Reference proteome</keyword>
<feature type="transmembrane region" description="Helical" evidence="8">
    <location>
        <begin position="300"/>
        <end position="333"/>
    </location>
</feature>
<feature type="transmembrane region" description="Helical" evidence="8">
    <location>
        <begin position="232"/>
        <end position="260"/>
    </location>
</feature>
<proteinExistence type="inferred from homology"/>
<gene>
    <name evidence="9" type="ORF">QRD02_07085</name>
</gene>
<accession>A0ABT8DFL8</accession>
<keyword evidence="4" id="KW-1003">Cell membrane</keyword>
<dbReference type="PANTHER" id="PTHR21716">
    <property type="entry name" value="TRANSMEMBRANE PROTEIN"/>
    <property type="match status" value="1"/>
</dbReference>
<comment type="caution">
    <text evidence="9">The sequence shown here is derived from an EMBL/GenBank/DDBJ whole genome shotgun (WGS) entry which is preliminary data.</text>
</comment>
<dbReference type="InterPro" id="IPR002549">
    <property type="entry name" value="AI-2E-like"/>
</dbReference>
<evidence type="ECO:0000256" key="6">
    <source>
        <dbReference type="ARBA" id="ARBA00022989"/>
    </source>
</evidence>
<evidence type="ECO:0000313" key="9">
    <source>
        <dbReference type="EMBL" id="MDN3724141.1"/>
    </source>
</evidence>
<evidence type="ECO:0000256" key="3">
    <source>
        <dbReference type="ARBA" id="ARBA00022448"/>
    </source>
</evidence>
<dbReference type="Pfam" id="PF01594">
    <property type="entry name" value="AI-2E_transport"/>
    <property type="match status" value="1"/>
</dbReference>
<reference evidence="9 10" key="1">
    <citation type="submission" date="2023-06" db="EMBL/GenBank/DDBJ databases">
        <authorList>
            <person name="Ye Y.-Q."/>
            <person name="Du Z.-J."/>
        </authorList>
    </citation>
    <scope>NUCLEOTIDE SEQUENCE [LARGE SCALE GENOMIC DNA]</scope>
    <source>
        <strain evidence="9 10">SDUM287046</strain>
    </source>
</reference>
<feature type="transmembrane region" description="Helical" evidence="8">
    <location>
        <begin position="148"/>
        <end position="168"/>
    </location>
</feature>
<keyword evidence="7 8" id="KW-0472">Membrane</keyword>
<dbReference type="EMBL" id="JAUGQQ010000003">
    <property type="protein sequence ID" value="MDN3724141.1"/>
    <property type="molecule type" value="Genomic_DNA"/>
</dbReference>
<protein>
    <submittedName>
        <fullName evidence="9">AI-2E family transporter</fullName>
    </submittedName>
</protein>
<feature type="transmembrane region" description="Helical" evidence="8">
    <location>
        <begin position="207"/>
        <end position="226"/>
    </location>
</feature>
<evidence type="ECO:0000256" key="5">
    <source>
        <dbReference type="ARBA" id="ARBA00022692"/>
    </source>
</evidence>
<keyword evidence="5 8" id="KW-0812">Transmembrane</keyword>
<name>A0ABT8DFL8_9FLAO</name>
<dbReference type="Proteomes" id="UP001244787">
    <property type="component" value="Unassembled WGS sequence"/>
</dbReference>
<evidence type="ECO:0000256" key="7">
    <source>
        <dbReference type="ARBA" id="ARBA00023136"/>
    </source>
</evidence>
<evidence type="ECO:0000313" key="10">
    <source>
        <dbReference type="Proteomes" id="UP001244787"/>
    </source>
</evidence>
<feature type="transmembrane region" description="Helical" evidence="8">
    <location>
        <begin position="7"/>
        <end position="25"/>
    </location>
</feature>
<dbReference type="PANTHER" id="PTHR21716:SF53">
    <property type="entry name" value="PERMEASE PERM-RELATED"/>
    <property type="match status" value="1"/>
</dbReference>
<comment type="similarity">
    <text evidence="2">Belongs to the autoinducer-2 exporter (AI-2E) (TC 2.A.86) family.</text>
</comment>
<feature type="transmembrane region" description="Helical" evidence="8">
    <location>
        <begin position="31"/>
        <end position="48"/>
    </location>
</feature>
<feature type="transmembrane region" description="Helical" evidence="8">
    <location>
        <begin position="267"/>
        <end position="285"/>
    </location>
</feature>
<keyword evidence="6 8" id="KW-1133">Transmembrane helix</keyword>
<evidence type="ECO:0000256" key="8">
    <source>
        <dbReference type="SAM" id="Phobius"/>
    </source>
</evidence>
<organism evidence="9 10">
    <name type="scientific">Aequorivita aurantiaca</name>
    <dbReference type="NCBI Taxonomy" id="3053356"/>
    <lineage>
        <taxon>Bacteria</taxon>
        <taxon>Pseudomonadati</taxon>
        <taxon>Bacteroidota</taxon>
        <taxon>Flavobacteriia</taxon>
        <taxon>Flavobacteriales</taxon>
        <taxon>Flavobacteriaceae</taxon>
        <taxon>Aequorivita</taxon>
    </lineage>
</organism>